<feature type="transmembrane region" description="Helical" evidence="1">
    <location>
        <begin position="21"/>
        <end position="44"/>
    </location>
</feature>
<evidence type="ECO:0000259" key="2">
    <source>
        <dbReference type="Pfam" id="PF14219"/>
    </source>
</evidence>
<keyword evidence="1" id="KW-0472">Membrane</keyword>
<name>A0A1I4W4I9_9FLAO</name>
<reference evidence="4" key="1">
    <citation type="submission" date="2016-10" db="EMBL/GenBank/DDBJ databases">
        <authorList>
            <person name="Varghese N."/>
            <person name="Submissions S."/>
        </authorList>
    </citation>
    <scope>NUCLEOTIDE SEQUENCE [LARGE SCALE GENOMIC DNA]</scope>
    <source>
        <strain evidence="4">XJ109</strain>
    </source>
</reference>
<dbReference type="EMBL" id="FOUZ01000006">
    <property type="protein sequence ID" value="SFN08352.1"/>
    <property type="molecule type" value="Genomic_DNA"/>
</dbReference>
<evidence type="ECO:0000256" key="1">
    <source>
        <dbReference type="SAM" id="Phobius"/>
    </source>
</evidence>
<evidence type="ECO:0000313" key="3">
    <source>
        <dbReference type="EMBL" id="SFN08352.1"/>
    </source>
</evidence>
<dbReference type="OrthoDB" id="4174975at2"/>
<feature type="transmembrane region" description="Helical" evidence="1">
    <location>
        <begin position="187"/>
        <end position="206"/>
    </location>
</feature>
<feature type="domain" description="DUF4328" evidence="2">
    <location>
        <begin position="57"/>
        <end position="210"/>
    </location>
</feature>
<sequence>MNENELNFENYRSNSERKKNVILSFYIAFVFIVISFLIGIYYYFELNKYANAEIEDVSTLEMVYSISGVLQVLSIIGTMIFFVLWFRRAYANLSRVGLSIDNNDNMAFWGFVIPFMNFVKPLKIAKEIDLKYDYLLHKFNENHVSNLNNYNILIAWWIAYWIENVVSRIATKINYDSIDQALYYQKLILVSDVVSLVSISLTILMIKTLSRSEQELEQYLKLEELSTNNIILS</sequence>
<proteinExistence type="predicted"/>
<keyword evidence="1" id="KW-0812">Transmembrane</keyword>
<dbReference type="InterPro" id="IPR025565">
    <property type="entry name" value="DUF4328"/>
</dbReference>
<gene>
    <name evidence="3" type="ORF">SAMN05421738_106137</name>
</gene>
<dbReference type="RefSeq" id="WP_092907987.1">
    <property type="nucleotide sequence ID" value="NZ_FOUZ01000006.1"/>
</dbReference>
<keyword evidence="4" id="KW-1185">Reference proteome</keyword>
<organism evidence="3 4">
    <name type="scientific">Algoriella xinjiangensis</name>
    <dbReference type="NCBI Taxonomy" id="684065"/>
    <lineage>
        <taxon>Bacteria</taxon>
        <taxon>Pseudomonadati</taxon>
        <taxon>Bacteroidota</taxon>
        <taxon>Flavobacteriia</taxon>
        <taxon>Flavobacteriales</taxon>
        <taxon>Weeksellaceae</taxon>
        <taxon>Algoriella</taxon>
    </lineage>
</organism>
<dbReference type="STRING" id="684065.SAMN05421738_106137"/>
<dbReference type="AlphaFoldDB" id="A0A1I4W4I9"/>
<keyword evidence="1" id="KW-1133">Transmembrane helix</keyword>
<feature type="transmembrane region" description="Helical" evidence="1">
    <location>
        <begin position="64"/>
        <end position="86"/>
    </location>
</feature>
<accession>A0A1I4W4I9</accession>
<dbReference type="Proteomes" id="UP000199149">
    <property type="component" value="Unassembled WGS sequence"/>
</dbReference>
<dbReference type="Pfam" id="PF14219">
    <property type="entry name" value="DUF4328"/>
    <property type="match status" value="1"/>
</dbReference>
<evidence type="ECO:0000313" key="4">
    <source>
        <dbReference type="Proteomes" id="UP000199149"/>
    </source>
</evidence>
<protein>
    <recommendedName>
        <fullName evidence="2">DUF4328 domain-containing protein</fullName>
    </recommendedName>
</protein>